<dbReference type="InterPro" id="IPR050643">
    <property type="entry name" value="Periplasmic_pilus_chap"/>
</dbReference>
<dbReference type="AlphaFoldDB" id="A0A7S6ZRP4"/>
<dbReference type="Proteomes" id="UP000594059">
    <property type="component" value="Chromosome"/>
</dbReference>
<dbReference type="SUPFAM" id="SSF49354">
    <property type="entry name" value="PapD-like"/>
    <property type="match status" value="1"/>
</dbReference>
<reference evidence="3 4" key="1">
    <citation type="submission" date="2020-10" db="EMBL/GenBank/DDBJ databases">
        <title>complete genome sequencing of Lysobacter sp. H21R20.</title>
        <authorList>
            <person name="Bae J.-W."/>
            <person name="Lee S.-Y."/>
        </authorList>
    </citation>
    <scope>NUCLEOTIDE SEQUENCE [LARGE SCALE GENOMIC DNA]</scope>
    <source>
        <strain evidence="3 4">H21R20</strain>
    </source>
</reference>
<organism evidence="3 4">
    <name type="scientific">Novilysobacter ciconiae</name>
    <dbReference type="NCBI Taxonomy" id="2781022"/>
    <lineage>
        <taxon>Bacteria</taxon>
        <taxon>Pseudomonadati</taxon>
        <taxon>Pseudomonadota</taxon>
        <taxon>Gammaproteobacteria</taxon>
        <taxon>Lysobacterales</taxon>
        <taxon>Lysobacteraceae</taxon>
        <taxon>Novilysobacter</taxon>
    </lineage>
</organism>
<dbReference type="InterPro" id="IPR008962">
    <property type="entry name" value="PapD-like_sf"/>
</dbReference>
<sequence length="248" mass="27102">MKWSHAAAWRIAGLSLMLACAGLTHAASLQVAPTLVAFEPGSKGQALWLSNTGEDAPVRTQVRVYRWTQHNGEEILEPTTDLVVSPPLAELNPDARQLVRIIRTSPMPTDVETSYRLVVDEVPPADSPAHNGLRLLMRYSVPVFVLPDTKVPPTYQLSTTLEQRDGQTNLVVRNDGGQHAQLADLALLAPDGTRQVLLPGLVGYILPHQTMRWPLPASSGSLTARGRLQARINAEADEHVLIDDLAQR</sequence>
<dbReference type="RefSeq" id="WP_193983900.1">
    <property type="nucleotide sequence ID" value="NZ_CP063656.1"/>
</dbReference>
<feature type="signal peptide" evidence="1">
    <location>
        <begin position="1"/>
        <end position="26"/>
    </location>
</feature>
<evidence type="ECO:0000256" key="1">
    <source>
        <dbReference type="SAM" id="SignalP"/>
    </source>
</evidence>
<name>A0A7S6ZRP4_9GAMM</name>
<gene>
    <name evidence="3" type="ORF">INQ41_09320</name>
</gene>
<evidence type="ECO:0000313" key="4">
    <source>
        <dbReference type="Proteomes" id="UP000594059"/>
    </source>
</evidence>
<keyword evidence="4" id="KW-1185">Reference proteome</keyword>
<evidence type="ECO:0000313" key="3">
    <source>
        <dbReference type="EMBL" id="QOW18874.1"/>
    </source>
</evidence>
<feature type="chain" id="PRO_5032275354" evidence="1">
    <location>
        <begin position="27"/>
        <end position="248"/>
    </location>
</feature>
<protein>
    <submittedName>
        <fullName evidence="3">Molecular chaperone</fullName>
    </submittedName>
</protein>
<dbReference type="InterPro" id="IPR016147">
    <property type="entry name" value="Pili_assmbl_chaperone_N"/>
</dbReference>
<dbReference type="InterPro" id="IPR013783">
    <property type="entry name" value="Ig-like_fold"/>
</dbReference>
<evidence type="ECO:0000259" key="2">
    <source>
        <dbReference type="Pfam" id="PF00345"/>
    </source>
</evidence>
<feature type="domain" description="Pili assembly chaperone N-terminal" evidence="2">
    <location>
        <begin position="29"/>
        <end position="148"/>
    </location>
</feature>
<dbReference type="GO" id="GO:0030288">
    <property type="term" value="C:outer membrane-bounded periplasmic space"/>
    <property type="evidence" value="ECO:0007669"/>
    <property type="project" value="InterPro"/>
</dbReference>
<proteinExistence type="predicted"/>
<keyword evidence="1" id="KW-0732">Signal</keyword>
<accession>A0A7S6ZRP4</accession>
<dbReference type="Pfam" id="PF00345">
    <property type="entry name" value="PapD_N"/>
    <property type="match status" value="1"/>
</dbReference>
<dbReference type="PANTHER" id="PTHR30251">
    <property type="entry name" value="PILUS ASSEMBLY CHAPERONE"/>
    <property type="match status" value="1"/>
</dbReference>
<dbReference type="Gene3D" id="2.60.40.10">
    <property type="entry name" value="Immunoglobulins"/>
    <property type="match status" value="1"/>
</dbReference>
<dbReference type="KEGG" id="lcic:INQ41_09320"/>
<dbReference type="GO" id="GO:0071555">
    <property type="term" value="P:cell wall organization"/>
    <property type="evidence" value="ECO:0007669"/>
    <property type="project" value="InterPro"/>
</dbReference>
<dbReference type="PANTHER" id="PTHR30251:SF4">
    <property type="entry name" value="SLR1668 PROTEIN"/>
    <property type="match status" value="1"/>
</dbReference>
<dbReference type="EMBL" id="CP063656">
    <property type="protein sequence ID" value="QOW18874.1"/>
    <property type="molecule type" value="Genomic_DNA"/>
</dbReference>